<proteinExistence type="predicted"/>
<dbReference type="InterPro" id="IPR029062">
    <property type="entry name" value="Class_I_gatase-like"/>
</dbReference>
<keyword evidence="2" id="KW-0808">Transferase</keyword>
<feature type="domain" description="Glutamine amidotransferase" evidence="1">
    <location>
        <begin position="23"/>
        <end position="185"/>
    </location>
</feature>
<dbReference type="InterPro" id="IPR044992">
    <property type="entry name" value="ChyE-like"/>
</dbReference>
<dbReference type="Gene3D" id="3.40.50.880">
    <property type="match status" value="1"/>
</dbReference>
<dbReference type="CDD" id="cd01741">
    <property type="entry name" value="GATase1_1"/>
    <property type="match status" value="1"/>
</dbReference>
<dbReference type="Pfam" id="PF00117">
    <property type="entry name" value="GATase"/>
    <property type="match status" value="1"/>
</dbReference>
<dbReference type="STRING" id="39777.B7L28_02385"/>
<dbReference type="SUPFAM" id="SSF52317">
    <property type="entry name" value="Class I glutamine amidotransferase-like"/>
    <property type="match status" value="1"/>
</dbReference>
<dbReference type="PANTHER" id="PTHR42695">
    <property type="entry name" value="GLUTAMINE AMIDOTRANSFERASE YLR126C-RELATED"/>
    <property type="match status" value="1"/>
</dbReference>
<name>A0A133S3W5_9FIRM</name>
<reference evidence="2 3" key="1">
    <citation type="submission" date="2016-01" db="EMBL/GenBank/DDBJ databases">
        <authorList>
            <person name="Oliw E.H."/>
        </authorList>
    </citation>
    <scope>NUCLEOTIDE SEQUENCE [LARGE SCALE GENOMIC DNA]</scope>
    <source>
        <strain evidence="2 3">CMW7756B</strain>
    </source>
</reference>
<evidence type="ECO:0000259" key="1">
    <source>
        <dbReference type="Pfam" id="PF00117"/>
    </source>
</evidence>
<dbReference type="PROSITE" id="PS51273">
    <property type="entry name" value="GATASE_TYPE_1"/>
    <property type="match status" value="1"/>
</dbReference>
<dbReference type="AlphaFoldDB" id="A0A133S3W5"/>
<comment type="caution">
    <text evidence="2">The sequence shown here is derived from an EMBL/GenBank/DDBJ whole genome shotgun (WGS) entry which is preliminary data.</text>
</comment>
<dbReference type="PATRIC" id="fig|39777.7.peg.1299"/>
<dbReference type="PANTHER" id="PTHR42695:SF5">
    <property type="entry name" value="GLUTAMINE AMIDOTRANSFERASE YLR126C-RELATED"/>
    <property type="match status" value="1"/>
</dbReference>
<dbReference type="GO" id="GO:0016740">
    <property type="term" value="F:transferase activity"/>
    <property type="evidence" value="ECO:0007669"/>
    <property type="project" value="UniProtKB-KW"/>
</dbReference>
<dbReference type="Proteomes" id="UP000070226">
    <property type="component" value="Unassembled WGS sequence"/>
</dbReference>
<evidence type="ECO:0000313" key="2">
    <source>
        <dbReference type="EMBL" id="KXA63582.1"/>
    </source>
</evidence>
<dbReference type="EMBL" id="LRQT01000056">
    <property type="protein sequence ID" value="KXA63582.1"/>
    <property type="molecule type" value="Genomic_DNA"/>
</dbReference>
<protein>
    <submittedName>
        <fullName evidence="2">Class I glutamine amidotransferase</fullName>
    </submittedName>
</protein>
<accession>A0A133S3W5</accession>
<gene>
    <name evidence="2" type="ORF">HMPREF3233_01335</name>
</gene>
<dbReference type="NCBIfam" id="NF005458">
    <property type="entry name" value="PRK07053.1"/>
    <property type="match status" value="1"/>
</dbReference>
<keyword evidence="2" id="KW-0315">Glutamine amidotransferase</keyword>
<sequence>MSKTAYVIRHIHFENAGILEPLLIERGFTLEYIEAPLADFNQYDASKADLVIVCGAPIGAYDEEIYPFLTDEIKFIKDRIDSKKPLLGICLGAQLISRIMGGHVGPMNHSKKEIGFGPLRFTAEGHHTPLALLGNTPVLHWHGDEFDIPEGSVRLAETDLCPNQAFSIGNHILGLQFHLEADPTVIESWLVGHCAELCNAGIDIPRIRKDARVFSESLPTAGKKAMAAWLECNNL</sequence>
<organism evidence="2">
    <name type="scientific">Veillonella atypica</name>
    <dbReference type="NCBI Taxonomy" id="39777"/>
    <lineage>
        <taxon>Bacteria</taxon>
        <taxon>Bacillati</taxon>
        <taxon>Bacillota</taxon>
        <taxon>Negativicutes</taxon>
        <taxon>Veillonellales</taxon>
        <taxon>Veillonellaceae</taxon>
        <taxon>Veillonella</taxon>
    </lineage>
</organism>
<evidence type="ECO:0000313" key="3">
    <source>
        <dbReference type="Proteomes" id="UP000070226"/>
    </source>
</evidence>
<dbReference type="RefSeq" id="WP_060807717.1">
    <property type="nucleotide sequence ID" value="NZ_KQ958094.1"/>
</dbReference>
<dbReference type="GO" id="GO:0005829">
    <property type="term" value="C:cytosol"/>
    <property type="evidence" value="ECO:0007669"/>
    <property type="project" value="TreeGrafter"/>
</dbReference>
<dbReference type="InterPro" id="IPR017926">
    <property type="entry name" value="GATASE"/>
</dbReference>